<dbReference type="EMBL" id="CACRXK020006654">
    <property type="protein sequence ID" value="CAB4010025.1"/>
    <property type="molecule type" value="Genomic_DNA"/>
</dbReference>
<dbReference type="AlphaFoldDB" id="A0A7D9EJP6"/>
<dbReference type="Proteomes" id="UP001152795">
    <property type="component" value="Unassembled WGS sequence"/>
</dbReference>
<feature type="region of interest" description="Disordered" evidence="1">
    <location>
        <begin position="1"/>
        <end position="26"/>
    </location>
</feature>
<proteinExistence type="predicted"/>
<feature type="compositionally biased region" description="Polar residues" evidence="1">
    <location>
        <begin position="1"/>
        <end position="24"/>
    </location>
</feature>
<dbReference type="OrthoDB" id="10067469at2759"/>
<keyword evidence="3" id="KW-1185">Reference proteome</keyword>
<comment type="caution">
    <text evidence="2">The sequence shown here is derived from an EMBL/GenBank/DDBJ whole genome shotgun (WGS) entry which is preliminary data.</text>
</comment>
<sequence length="164" mass="18176">MNSNVSTLSRNQGLNAHGSSSSWSGDEARLSVGRKVSLTENISSAGVNESDVSHKRIINHLTSDSEEERDEVIMSAIWCGGKLGSAYYDTSSAQLFIQMDILETQDFQFLKRLIRQVNPTTVVTSSNQDERFTKVLKGRGDENCDEMYGSNTPMEVLPSIDFCK</sequence>
<name>A0A7D9EJP6_PARCT</name>
<evidence type="ECO:0000313" key="2">
    <source>
        <dbReference type="EMBL" id="CAB4010025.1"/>
    </source>
</evidence>
<organism evidence="2 3">
    <name type="scientific">Paramuricea clavata</name>
    <name type="common">Red gorgonian</name>
    <name type="synonym">Violescent sea-whip</name>
    <dbReference type="NCBI Taxonomy" id="317549"/>
    <lineage>
        <taxon>Eukaryota</taxon>
        <taxon>Metazoa</taxon>
        <taxon>Cnidaria</taxon>
        <taxon>Anthozoa</taxon>
        <taxon>Octocorallia</taxon>
        <taxon>Malacalcyonacea</taxon>
        <taxon>Plexauridae</taxon>
        <taxon>Paramuricea</taxon>
    </lineage>
</organism>
<protein>
    <submittedName>
        <fullName evidence="2">MutS homolog 5-like isoform X1</fullName>
    </submittedName>
</protein>
<gene>
    <name evidence="2" type="ORF">PACLA_8A013134</name>
</gene>
<reference evidence="2" key="1">
    <citation type="submission" date="2020-04" db="EMBL/GenBank/DDBJ databases">
        <authorList>
            <person name="Alioto T."/>
            <person name="Alioto T."/>
            <person name="Gomez Garrido J."/>
        </authorList>
    </citation>
    <scope>NUCLEOTIDE SEQUENCE</scope>
    <source>
        <strain evidence="2">A484AB</strain>
    </source>
</reference>
<evidence type="ECO:0000256" key="1">
    <source>
        <dbReference type="SAM" id="MobiDB-lite"/>
    </source>
</evidence>
<evidence type="ECO:0000313" key="3">
    <source>
        <dbReference type="Proteomes" id="UP001152795"/>
    </source>
</evidence>
<accession>A0A7D9EJP6</accession>